<keyword evidence="4" id="KW-1003">Cell membrane</keyword>
<reference evidence="9" key="1">
    <citation type="submission" date="2016-03" db="EMBL/GenBank/DDBJ databases">
        <authorList>
            <person name="Ray J."/>
            <person name="Price M."/>
            <person name="Deutschbauer A."/>
        </authorList>
    </citation>
    <scope>NUCLEOTIDE SEQUENCE [LARGE SCALE GENOMIC DNA]</scope>
    <source>
        <strain evidence="9">FW300-N1B4</strain>
    </source>
</reference>
<dbReference type="GO" id="GO:0042834">
    <property type="term" value="F:peptidoglycan binding"/>
    <property type="evidence" value="ECO:0007669"/>
    <property type="project" value="InterPro"/>
</dbReference>
<dbReference type="PANTHER" id="PTHR34183:SF1">
    <property type="entry name" value="ENDOLYTIC PEPTIDOGLYCAN TRANSGLYCOSYLASE RLPA"/>
    <property type="match status" value="1"/>
</dbReference>
<dbReference type="SUPFAM" id="SSF50685">
    <property type="entry name" value="Barwin-like endoglucanases"/>
    <property type="match status" value="1"/>
</dbReference>
<dbReference type="GO" id="GO:0005886">
    <property type="term" value="C:plasma membrane"/>
    <property type="evidence" value="ECO:0007669"/>
    <property type="project" value="UniProtKB-SubCell"/>
</dbReference>
<reference evidence="8 9" key="2">
    <citation type="journal article" date="2018" name="Nature">
        <title>Mutant phenotypes for thousands of bacterial genes of unknown function.</title>
        <authorList>
            <person name="Price M.N."/>
            <person name="Wetmore K.M."/>
            <person name="Waters R.J."/>
            <person name="Callaghan M."/>
            <person name="Ray J."/>
            <person name="Liu H."/>
            <person name="Kuehl J.V."/>
            <person name="Melnyk R.A."/>
            <person name="Lamson J.S."/>
            <person name="Suh Y."/>
            <person name="Carlson H.K."/>
            <person name="Esquivel Z."/>
            <person name="Sadeeshkumar H."/>
            <person name="Chakraborty R."/>
            <person name="Zane G.M."/>
            <person name="Rubin B.E."/>
            <person name="Wall J.D."/>
            <person name="Visel A."/>
            <person name="Bristow J."/>
            <person name="Blow M.J."/>
            <person name="Arkin A.P."/>
            <person name="Deutschbauer A.M."/>
        </authorList>
    </citation>
    <scope>NUCLEOTIDE SEQUENCE [LARGE SCALE GENOMIC DNA]</scope>
    <source>
        <strain evidence="8 9">FW300-N1B4</strain>
    </source>
</reference>
<dbReference type="PROSITE" id="PS51724">
    <property type="entry name" value="SPOR"/>
    <property type="match status" value="1"/>
</dbReference>
<dbReference type="NCBIfam" id="TIGR00413">
    <property type="entry name" value="rlpA"/>
    <property type="match status" value="1"/>
</dbReference>
<dbReference type="CDD" id="cd22268">
    <property type="entry name" value="DPBB_RlpA-like"/>
    <property type="match status" value="1"/>
</dbReference>
<dbReference type="InterPro" id="IPR007730">
    <property type="entry name" value="SPOR-like_dom"/>
</dbReference>
<dbReference type="InterPro" id="IPR036908">
    <property type="entry name" value="RlpA-like_sf"/>
</dbReference>
<proteinExistence type="inferred from homology"/>
<dbReference type="GO" id="GO:0008932">
    <property type="term" value="F:lytic endotransglycosylase activity"/>
    <property type="evidence" value="ECO:0007669"/>
    <property type="project" value="UniProtKB-UniRule"/>
</dbReference>
<dbReference type="Gene3D" id="2.40.40.10">
    <property type="entry name" value="RlpA-like domain"/>
    <property type="match status" value="1"/>
</dbReference>
<comment type="similarity">
    <text evidence="4 5">Belongs to the RlpA family.</text>
</comment>
<dbReference type="InterPro" id="IPR009009">
    <property type="entry name" value="RlpA-like_DPBB"/>
</dbReference>
<dbReference type="GO" id="GO:0009279">
    <property type="term" value="C:cell outer membrane"/>
    <property type="evidence" value="ECO:0007669"/>
    <property type="project" value="TreeGrafter"/>
</dbReference>
<evidence type="ECO:0000256" key="2">
    <source>
        <dbReference type="ARBA" id="ARBA00023239"/>
    </source>
</evidence>
<comment type="function">
    <text evidence="4">Lytic transglycosylase with a strong preference for naked glycan strands that lack stem peptides.</text>
</comment>
<feature type="domain" description="SPOR" evidence="7">
    <location>
        <begin position="255"/>
        <end position="336"/>
    </location>
</feature>
<dbReference type="RefSeq" id="WP_063342422.1">
    <property type="nucleotide sequence ID" value="NZ_LUKJ01000003.1"/>
</dbReference>
<comment type="subcellular location">
    <subcellularLocation>
        <location evidence="4">Cell membrane</location>
        <topology evidence="4">Lipid-anchor</topology>
    </subcellularLocation>
</comment>
<dbReference type="Pfam" id="PF05036">
    <property type="entry name" value="SPOR"/>
    <property type="match status" value="1"/>
</dbReference>
<evidence type="ECO:0000256" key="5">
    <source>
        <dbReference type="RuleBase" id="RU003495"/>
    </source>
</evidence>
<name>A0A166NW18_PSEFL</name>
<dbReference type="OrthoDB" id="9779128at2"/>
<dbReference type="InterPro" id="IPR036680">
    <property type="entry name" value="SPOR-like_sf"/>
</dbReference>
<keyword evidence="4" id="KW-0449">Lipoprotein</keyword>
<dbReference type="Pfam" id="PF03330">
    <property type="entry name" value="DPBB_1"/>
    <property type="match status" value="1"/>
</dbReference>
<evidence type="ECO:0000256" key="4">
    <source>
        <dbReference type="HAMAP-Rule" id="MF_02071"/>
    </source>
</evidence>
<accession>A0A166NW18</accession>
<keyword evidence="1 6" id="KW-0732">Signal</keyword>
<keyword evidence="4" id="KW-0472">Membrane</keyword>
<evidence type="ECO:0000256" key="1">
    <source>
        <dbReference type="ARBA" id="ARBA00022729"/>
    </source>
</evidence>
<protein>
    <recommendedName>
        <fullName evidence="4">Endolytic peptidoglycan transglycosylase RlpA</fullName>
        <ecNumber evidence="4">4.2.2.-</ecNumber>
    </recommendedName>
</protein>
<dbReference type="PROSITE" id="PS51257">
    <property type="entry name" value="PROKAR_LIPOPROTEIN"/>
    <property type="match status" value="1"/>
</dbReference>
<keyword evidence="3 4" id="KW-0961">Cell wall biogenesis/degradation</keyword>
<dbReference type="SUPFAM" id="SSF110997">
    <property type="entry name" value="Sporulation related repeat"/>
    <property type="match status" value="1"/>
</dbReference>
<dbReference type="Proteomes" id="UP000076489">
    <property type="component" value="Unassembled WGS sequence"/>
</dbReference>
<evidence type="ECO:0000256" key="6">
    <source>
        <dbReference type="SAM" id="SignalP"/>
    </source>
</evidence>
<dbReference type="EMBL" id="LUKJ01000003">
    <property type="protein sequence ID" value="KZN17998.1"/>
    <property type="molecule type" value="Genomic_DNA"/>
</dbReference>
<dbReference type="InterPro" id="IPR012997">
    <property type="entry name" value="RplA"/>
</dbReference>
<gene>
    <name evidence="4" type="primary">rlpA</name>
    <name evidence="8" type="ORF">A1D17_18165</name>
</gene>
<dbReference type="FunFam" id="2.40.40.10:FF:000003">
    <property type="entry name" value="Endolytic peptidoglycan transglycosylase RlpA"/>
    <property type="match status" value="1"/>
</dbReference>
<keyword evidence="4" id="KW-0564">Palmitate</keyword>
<keyword evidence="2 4" id="KW-0456">Lyase</keyword>
<evidence type="ECO:0000259" key="7">
    <source>
        <dbReference type="PROSITE" id="PS51724"/>
    </source>
</evidence>
<dbReference type="GO" id="GO:0000270">
    <property type="term" value="P:peptidoglycan metabolic process"/>
    <property type="evidence" value="ECO:0007669"/>
    <property type="project" value="UniProtKB-UniRule"/>
</dbReference>
<sequence>MRALPMNKPLKLMAFAALTVLVASCSTSRAPAQKSPTAVRSALGLDINRAHKDGAPWWDVDVTRIPDATPTLHSGPYKANPYTVLGKTYFPMQESRTYVASGTASWYGTKFHGQNTANGEVYDLYGMSAAHKTLPLPSYVRVTNLDNNKTVILRVNDRGPFYSDRIIDLSYAAAKKLGYAETGTARVKVEGIDPQQWWAAKGRPAPLMLNEPKVAQNSAPVITASAGTVEQWTPPPQQHAAAVVPVQIDAKKNASVPASGQYLQVGAFANPDAAELLRSKLSGMVSAPVFISSIVRNQQTLHRVRLGPIGSPGEIQQVQNSVRLANLGSPSLVSAE</sequence>
<dbReference type="PANTHER" id="PTHR34183">
    <property type="entry name" value="ENDOLYTIC PEPTIDOGLYCAN TRANSGLYCOSYLASE RLPA"/>
    <property type="match status" value="1"/>
</dbReference>
<dbReference type="AlphaFoldDB" id="A0A166NW18"/>
<dbReference type="InterPro" id="IPR034718">
    <property type="entry name" value="RlpA"/>
</dbReference>
<evidence type="ECO:0000256" key="3">
    <source>
        <dbReference type="ARBA" id="ARBA00023316"/>
    </source>
</evidence>
<organism evidence="8 9">
    <name type="scientific">Pseudomonas fluorescens</name>
    <dbReference type="NCBI Taxonomy" id="294"/>
    <lineage>
        <taxon>Bacteria</taxon>
        <taxon>Pseudomonadati</taxon>
        <taxon>Pseudomonadota</taxon>
        <taxon>Gammaproteobacteria</taxon>
        <taxon>Pseudomonadales</taxon>
        <taxon>Pseudomonadaceae</taxon>
        <taxon>Pseudomonas</taxon>
    </lineage>
</organism>
<evidence type="ECO:0000313" key="9">
    <source>
        <dbReference type="Proteomes" id="UP000076489"/>
    </source>
</evidence>
<feature type="chain" id="PRO_5009986299" description="Endolytic peptidoglycan transglycosylase RlpA" evidence="6">
    <location>
        <begin position="33"/>
        <end position="336"/>
    </location>
</feature>
<comment type="caution">
    <text evidence="8">The sequence shown here is derived from an EMBL/GenBank/DDBJ whole genome shotgun (WGS) entry which is preliminary data.</text>
</comment>
<feature type="signal peptide" evidence="6">
    <location>
        <begin position="1"/>
        <end position="32"/>
    </location>
</feature>
<dbReference type="Gene3D" id="3.30.70.1070">
    <property type="entry name" value="Sporulation related repeat"/>
    <property type="match status" value="1"/>
</dbReference>
<dbReference type="EC" id="4.2.2.-" evidence="4"/>
<dbReference type="HAMAP" id="MF_02071">
    <property type="entry name" value="RlpA"/>
    <property type="match status" value="1"/>
</dbReference>
<evidence type="ECO:0000313" key="8">
    <source>
        <dbReference type="EMBL" id="KZN17998.1"/>
    </source>
</evidence>
<dbReference type="GO" id="GO:0071555">
    <property type="term" value="P:cell wall organization"/>
    <property type="evidence" value="ECO:0007669"/>
    <property type="project" value="UniProtKB-KW"/>
</dbReference>